<dbReference type="AlphaFoldDB" id="A0A376Y5T9"/>
<gene>
    <name evidence="6" type="primary">ugpE_3</name>
    <name evidence="6" type="ORF">NCTC9117_00558</name>
</gene>
<proteinExistence type="predicted"/>
<dbReference type="SUPFAM" id="SSF161098">
    <property type="entry name" value="MetI-like"/>
    <property type="match status" value="1"/>
</dbReference>
<organism evidence="6 7">
    <name type="scientific">Escherichia coli</name>
    <dbReference type="NCBI Taxonomy" id="562"/>
    <lineage>
        <taxon>Bacteria</taxon>
        <taxon>Pseudomonadati</taxon>
        <taxon>Pseudomonadota</taxon>
        <taxon>Gammaproteobacteria</taxon>
        <taxon>Enterobacterales</taxon>
        <taxon>Enterobacteriaceae</taxon>
        <taxon>Escherichia</taxon>
    </lineage>
</organism>
<keyword evidence="3 5" id="KW-1133">Transmembrane helix</keyword>
<evidence type="ECO:0000313" key="6">
    <source>
        <dbReference type="EMBL" id="STJ78039.1"/>
    </source>
</evidence>
<evidence type="ECO:0000256" key="3">
    <source>
        <dbReference type="ARBA" id="ARBA00022989"/>
    </source>
</evidence>
<evidence type="ECO:0000256" key="2">
    <source>
        <dbReference type="ARBA" id="ARBA00022692"/>
    </source>
</evidence>
<sequence>MAVVDYYRCGSRPTVAGIKGMIATGEGTTEWNSVMAAMLLTLIPPVVIVLVMQRAFVRGLVDSEK</sequence>
<keyword evidence="4 5" id="KW-0472">Membrane</keyword>
<accession>A0A376Y5T9</accession>
<feature type="transmembrane region" description="Helical" evidence="5">
    <location>
        <begin position="34"/>
        <end position="57"/>
    </location>
</feature>
<dbReference type="InterPro" id="IPR035906">
    <property type="entry name" value="MetI-like_sf"/>
</dbReference>
<evidence type="ECO:0000256" key="4">
    <source>
        <dbReference type="ARBA" id="ARBA00023136"/>
    </source>
</evidence>
<evidence type="ECO:0000313" key="7">
    <source>
        <dbReference type="Proteomes" id="UP000254785"/>
    </source>
</evidence>
<comment type="subcellular location">
    <subcellularLocation>
        <location evidence="1">Membrane</location>
        <topology evidence="1">Multi-pass membrane protein</topology>
    </subcellularLocation>
</comment>
<dbReference type="GO" id="GO:0016020">
    <property type="term" value="C:membrane"/>
    <property type="evidence" value="ECO:0007669"/>
    <property type="project" value="UniProtKB-SubCell"/>
</dbReference>
<evidence type="ECO:0000256" key="1">
    <source>
        <dbReference type="ARBA" id="ARBA00004141"/>
    </source>
</evidence>
<keyword evidence="2 5" id="KW-0812">Transmembrane</keyword>
<dbReference type="EMBL" id="UGDC01000003">
    <property type="protein sequence ID" value="STJ78039.1"/>
    <property type="molecule type" value="Genomic_DNA"/>
</dbReference>
<evidence type="ECO:0000256" key="5">
    <source>
        <dbReference type="SAM" id="Phobius"/>
    </source>
</evidence>
<dbReference type="Proteomes" id="UP000254785">
    <property type="component" value="Unassembled WGS sequence"/>
</dbReference>
<protein>
    <submittedName>
        <fullName evidence="6">sn-Glycerol-3-phosphate ABC transporter, permease protein</fullName>
    </submittedName>
</protein>
<reference evidence="6 7" key="1">
    <citation type="submission" date="2018-06" db="EMBL/GenBank/DDBJ databases">
        <authorList>
            <consortium name="Pathogen Informatics"/>
            <person name="Doyle S."/>
        </authorList>
    </citation>
    <scope>NUCLEOTIDE SEQUENCE [LARGE SCALE GENOMIC DNA]</scope>
    <source>
        <strain evidence="6 7">NCTC9117</strain>
    </source>
</reference>
<name>A0A376Y5T9_ECOLX</name>